<name>A0ABZ1IES4_9PSEU</name>
<evidence type="ECO:0000259" key="2">
    <source>
        <dbReference type="Pfam" id="PF00496"/>
    </source>
</evidence>
<evidence type="ECO:0000313" key="4">
    <source>
        <dbReference type="Proteomes" id="UP001330812"/>
    </source>
</evidence>
<reference evidence="3 4" key="1">
    <citation type="journal article" date="2015" name="Int. J. Syst. Evol. Microbiol.">
        <title>Amycolatopsis rhabdoformis sp. nov., an actinomycete isolated from a tropical forest soil.</title>
        <authorList>
            <person name="Souza W.R."/>
            <person name="Silva R.E."/>
            <person name="Goodfellow M."/>
            <person name="Busarakam K."/>
            <person name="Figueiro F.S."/>
            <person name="Ferreira D."/>
            <person name="Rodrigues-Filho E."/>
            <person name="Moraes L.A.B."/>
            <person name="Zucchi T.D."/>
        </authorList>
    </citation>
    <scope>NUCLEOTIDE SEQUENCE [LARGE SCALE GENOMIC DNA]</scope>
    <source>
        <strain evidence="3 4">NCIMB 14900</strain>
    </source>
</reference>
<dbReference type="PROSITE" id="PS51318">
    <property type="entry name" value="TAT"/>
    <property type="match status" value="1"/>
</dbReference>
<evidence type="ECO:0000313" key="3">
    <source>
        <dbReference type="EMBL" id="WSE32930.1"/>
    </source>
</evidence>
<dbReference type="InterPro" id="IPR030678">
    <property type="entry name" value="Peptide/Ni-bd"/>
</dbReference>
<keyword evidence="4" id="KW-1185">Reference proteome</keyword>
<dbReference type="PIRSF" id="PIRSF002741">
    <property type="entry name" value="MppA"/>
    <property type="match status" value="1"/>
</dbReference>
<evidence type="ECO:0000256" key="1">
    <source>
        <dbReference type="SAM" id="SignalP"/>
    </source>
</evidence>
<sequence length="535" mass="58196">MEERCEPNSLSRRRFLTGALGGAALLGAAPLLAACGGAGVAAAAPTGPPRRGGTLRVGVTGGGASDTIDPHIPATNPDIARVINLYEPLLLRDHNYELQPVVAASLTSSPDARTWTAVLRQGVRFHDGRPVTPADVVATFKRITDPKDPKSGAAGLTMLGKVVPTGDHTVEFRLTAPNSGFDDLLGQYNLGIVPADFDVKRPIGTGPFRLQEFTAGLQSTFVRNEHYWRPGEPYLDELVLINFAEDDARINALLSSQVDAIDQVPVALIDVLRSDPRMRVLRSATGTWLPFTMRVDRPPFDDVRVRQALRLIVDRDQMINQVLSGQGRPGNDLYAPFDPAYDAQLPQRRQDIPAAKRLLAEAGHENLDIELVTAPIQAGAVEAAQVFQQQAKAAGVTVRIRKVDTTTFYGENYLSWDFAQDFWYTRNYLPQVASGSLPKSPYNETHWQDPQFGDLVTRASATVDTAARTALLKQAQRIEYERGGLIVWGFVDQVDAHQVYVAGLVPDRTGISLSGYQFREAWLGTAPAATGKAGA</sequence>
<accession>A0ABZ1IES4</accession>
<dbReference type="Gene3D" id="3.40.190.10">
    <property type="entry name" value="Periplasmic binding protein-like II"/>
    <property type="match status" value="1"/>
</dbReference>
<dbReference type="EMBL" id="CP142149">
    <property type="protein sequence ID" value="WSE32930.1"/>
    <property type="molecule type" value="Genomic_DNA"/>
</dbReference>
<dbReference type="PROSITE" id="PS51257">
    <property type="entry name" value="PROKAR_LIPOPROTEIN"/>
    <property type="match status" value="1"/>
</dbReference>
<dbReference type="Proteomes" id="UP001330812">
    <property type="component" value="Chromosome"/>
</dbReference>
<dbReference type="SUPFAM" id="SSF53850">
    <property type="entry name" value="Periplasmic binding protein-like II"/>
    <property type="match status" value="1"/>
</dbReference>
<dbReference type="InterPro" id="IPR006311">
    <property type="entry name" value="TAT_signal"/>
</dbReference>
<dbReference type="Gene3D" id="3.10.105.10">
    <property type="entry name" value="Dipeptide-binding Protein, Domain 3"/>
    <property type="match status" value="1"/>
</dbReference>
<dbReference type="RefSeq" id="WP_326835737.1">
    <property type="nucleotide sequence ID" value="NZ_CP142149.1"/>
</dbReference>
<keyword evidence="1" id="KW-0732">Signal</keyword>
<dbReference type="InterPro" id="IPR000914">
    <property type="entry name" value="SBP_5_dom"/>
</dbReference>
<dbReference type="Pfam" id="PF00496">
    <property type="entry name" value="SBP_bac_5"/>
    <property type="match status" value="1"/>
</dbReference>
<proteinExistence type="predicted"/>
<dbReference type="InterPro" id="IPR039424">
    <property type="entry name" value="SBP_5"/>
</dbReference>
<dbReference type="PANTHER" id="PTHR30290">
    <property type="entry name" value="PERIPLASMIC BINDING COMPONENT OF ABC TRANSPORTER"/>
    <property type="match status" value="1"/>
</dbReference>
<dbReference type="CDD" id="cd08503">
    <property type="entry name" value="PBP2_NikA_DppA_OppA_like_17"/>
    <property type="match status" value="1"/>
</dbReference>
<protein>
    <submittedName>
        <fullName evidence="3">ABC transporter substrate-binding protein</fullName>
    </submittedName>
</protein>
<organism evidence="3 4">
    <name type="scientific">Amycolatopsis rhabdoformis</name>
    <dbReference type="NCBI Taxonomy" id="1448059"/>
    <lineage>
        <taxon>Bacteria</taxon>
        <taxon>Bacillati</taxon>
        <taxon>Actinomycetota</taxon>
        <taxon>Actinomycetes</taxon>
        <taxon>Pseudonocardiales</taxon>
        <taxon>Pseudonocardiaceae</taxon>
        <taxon>Amycolatopsis</taxon>
    </lineage>
</organism>
<gene>
    <name evidence="3" type="ORF">VSH64_12515</name>
</gene>
<feature type="chain" id="PRO_5045348702" evidence="1">
    <location>
        <begin position="34"/>
        <end position="535"/>
    </location>
</feature>
<feature type="signal peptide" evidence="1">
    <location>
        <begin position="1"/>
        <end position="33"/>
    </location>
</feature>
<feature type="domain" description="Solute-binding protein family 5" evidence="2">
    <location>
        <begin position="97"/>
        <end position="425"/>
    </location>
</feature>